<sequence>MLRNGSLRVCSDKVRVTSKIYEIAYTVCIVISLVAMLLTFITYQTFPKLRNVPGLCLMNLLAALFVANFIFLFNDDFATLPEVCVGMAALSHYTWLASFAWMSVLSYNMARTFGTHSMQLNTSSDTKTRLMKYSLYAWGLPFLVMTMGLALHFCDCVDGFVFRYGGNSTCWITDGLALFFSVGIPVAVMLTFDLIVFLYTGVSLRRSRNAVKRVRINNGSSNDLLIELAVNTRLFILLGITWIFGFVQYLWPVTVWKVVFLVSNSLQGLFIFIMFVMKKRVLKMWLDLFSTCRIEEQTPTTKAIEDIPKPSNVPAIMSQL</sequence>
<dbReference type="EMBL" id="JAIZAY010000022">
    <property type="protein sequence ID" value="KAJ8020251.1"/>
    <property type="molecule type" value="Genomic_DNA"/>
</dbReference>
<accession>A0A9Q0YK92</accession>
<feature type="domain" description="G-protein coupled receptors family 2 profile 2" evidence="6">
    <location>
        <begin position="21"/>
        <end position="279"/>
    </location>
</feature>
<dbReference type="GO" id="GO:0016020">
    <property type="term" value="C:membrane"/>
    <property type="evidence" value="ECO:0007669"/>
    <property type="project" value="UniProtKB-SubCell"/>
</dbReference>
<keyword evidence="2 5" id="KW-0812">Transmembrane</keyword>
<evidence type="ECO:0000313" key="8">
    <source>
        <dbReference type="Proteomes" id="UP001152320"/>
    </source>
</evidence>
<feature type="transmembrane region" description="Helical" evidence="5">
    <location>
        <begin position="224"/>
        <end position="249"/>
    </location>
</feature>
<feature type="transmembrane region" description="Helical" evidence="5">
    <location>
        <begin position="176"/>
        <end position="204"/>
    </location>
</feature>
<dbReference type="GO" id="GO:0007166">
    <property type="term" value="P:cell surface receptor signaling pathway"/>
    <property type="evidence" value="ECO:0007669"/>
    <property type="project" value="InterPro"/>
</dbReference>
<protein>
    <submittedName>
        <fullName evidence="7">G-protein coupled receptor Mth-like 3</fullName>
    </submittedName>
</protein>
<dbReference type="OrthoDB" id="6134459at2759"/>
<gene>
    <name evidence="7" type="ORF">HOLleu_39798</name>
</gene>
<organism evidence="7 8">
    <name type="scientific">Holothuria leucospilota</name>
    <name type="common">Black long sea cucumber</name>
    <name type="synonym">Mertensiothuria leucospilota</name>
    <dbReference type="NCBI Taxonomy" id="206669"/>
    <lineage>
        <taxon>Eukaryota</taxon>
        <taxon>Metazoa</taxon>
        <taxon>Echinodermata</taxon>
        <taxon>Eleutherozoa</taxon>
        <taxon>Echinozoa</taxon>
        <taxon>Holothuroidea</taxon>
        <taxon>Aspidochirotacea</taxon>
        <taxon>Aspidochirotida</taxon>
        <taxon>Holothuriidae</taxon>
        <taxon>Holothuria</taxon>
    </lineage>
</organism>
<feature type="transmembrane region" description="Helical" evidence="5">
    <location>
        <begin position="55"/>
        <end position="73"/>
    </location>
</feature>
<dbReference type="Pfam" id="PF00002">
    <property type="entry name" value="7tm_2"/>
    <property type="match status" value="1"/>
</dbReference>
<keyword evidence="8" id="KW-1185">Reference proteome</keyword>
<feature type="transmembrane region" description="Helical" evidence="5">
    <location>
        <begin position="135"/>
        <end position="153"/>
    </location>
</feature>
<evidence type="ECO:0000256" key="4">
    <source>
        <dbReference type="ARBA" id="ARBA00023136"/>
    </source>
</evidence>
<evidence type="ECO:0000256" key="2">
    <source>
        <dbReference type="ARBA" id="ARBA00022692"/>
    </source>
</evidence>
<dbReference type="PROSITE" id="PS50261">
    <property type="entry name" value="G_PROTEIN_RECEP_F2_4"/>
    <property type="match status" value="1"/>
</dbReference>
<reference evidence="7" key="1">
    <citation type="submission" date="2021-10" db="EMBL/GenBank/DDBJ databases">
        <title>Tropical sea cucumber genome reveals ecological adaptation and Cuvierian tubules defense mechanism.</title>
        <authorList>
            <person name="Chen T."/>
        </authorList>
    </citation>
    <scope>NUCLEOTIDE SEQUENCE</scope>
    <source>
        <strain evidence="7">Nanhai2018</strain>
        <tissue evidence="7">Muscle</tissue>
    </source>
</reference>
<feature type="transmembrane region" description="Helical" evidence="5">
    <location>
        <begin position="255"/>
        <end position="276"/>
    </location>
</feature>
<dbReference type="InterPro" id="IPR000832">
    <property type="entry name" value="GPCR_2_secretin-like"/>
</dbReference>
<feature type="transmembrane region" description="Helical" evidence="5">
    <location>
        <begin position="23"/>
        <end position="43"/>
    </location>
</feature>
<keyword evidence="7" id="KW-0675">Receptor</keyword>
<dbReference type="InterPro" id="IPR053231">
    <property type="entry name" value="GPCR_LN-TM7"/>
</dbReference>
<dbReference type="CDD" id="cd15039">
    <property type="entry name" value="7tmB3_Methuselah-like"/>
    <property type="match status" value="1"/>
</dbReference>
<dbReference type="AlphaFoldDB" id="A0A9Q0YK92"/>
<dbReference type="InterPro" id="IPR017981">
    <property type="entry name" value="GPCR_2-like_7TM"/>
</dbReference>
<dbReference type="Proteomes" id="UP001152320">
    <property type="component" value="Chromosome 22"/>
</dbReference>
<dbReference type="PANTHER" id="PTHR45902:SF1">
    <property type="entry name" value="LATROPHILIN RECEPTOR-LIKE PROTEIN A"/>
    <property type="match status" value="1"/>
</dbReference>
<keyword evidence="4 5" id="KW-0472">Membrane</keyword>
<proteinExistence type="predicted"/>
<evidence type="ECO:0000259" key="6">
    <source>
        <dbReference type="PROSITE" id="PS50261"/>
    </source>
</evidence>
<evidence type="ECO:0000256" key="3">
    <source>
        <dbReference type="ARBA" id="ARBA00022989"/>
    </source>
</evidence>
<evidence type="ECO:0000313" key="7">
    <source>
        <dbReference type="EMBL" id="KAJ8020251.1"/>
    </source>
</evidence>
<comment type="caution">
    <text evidence="7">The sequence shown here is derived from an EMBL/GenBank/DDBJ whole genome shotgun (WGS) entry which is preliminary data.</text>
</comment>
<name>A0A9Q0YK92_HOLLE</name>
<evidence type="ECO:0000256" key="1">
    <source>
        <dbReference type="ARBA" id="ARBA00004141"/>
    </source>
</evidence>
<dbReference type="PANTHER" id="PTHR45902">
    <property type="entry name" value="LATROPHILIN RECEPTOR-LIKE PROTEIN A"/>
    <property type="match status" value="1"/>
</dbReference>
<dbReference type="GO" id="GO:0004930">
    <property type="term" value="F:G protein-coupled receptor activity"/>
    <property type="evidence" value="ECO:0007669"/>
    <property type="project" value="InterPro"/>
</dbReference>
<feature type="transmembrane region" description="Helical" evidence="5">
    <location>
        <begin position="93"/>
        <end position="114"/>
    </location>
</feature>
<keyword evidence="3 5" id="KW-1133">Transmembrane helix</keyword>
<dbReference type="SUPFAM" id="SSF81321">
    <property type="entry name" value="Family A G protein-coupled receptor-like"/>
    <property type="match status" value="1"/>
</dbReference>
<dbReference type="Gene3D" id="1.20.1070.10">
    <property type="entry name" value="Rhodopsin 7-helix transmembrane proteins"/>
    <property type="match status" value="1"/>
</dbReference>
<evidence type="ECO:0000256" key="5">
    <source>
        <dbReference type="SAM" id="Phobius"/>
    </source>
</evidence>
<comment type="subcellular location">
    <subcellularLocation>
        <location evidence="1">Membrane</location>
        <topology evidence="1">Multi-pass membrane protein</topology>
    </subcellularLocation>
</comment>